<keyword evidence="3" id="KW-1185">Reference proteome</keyword>
<dbReference type="Proteomes" id="UP000444401">
    <property type="component" value="Unassembled WGS sequence"/>
</dbReference>
<evidence type="ECO:0000313" key="2">
    <source>
        <dbReference type="EMBL" id="MXO68144.1"/>
    </source>
</evidence>
<organism evidence="2 3">
    <name type="scientific">Pelagerythrobacter marinus</name>
    <dbReference type="NCBI Taxonomy" id="538382"/>
    <lineage>
        <taxon>Bacteria</taxon>
        <taxon>Pseudomonadati</taxon>
        <taxon>Pseudomonadota</taxon>
        <taxon>Alphaproteobacteria</taxon>
        <taxon>Sphingomonadales</taxon>
        <taxon>Erythrobacteraceae</taxon>
        <taxon>Pelagerythrobacter</taxon>
    </lineage>
</organism>
<gene>
    <name evidence="2" type="ORF">GRI72_04805</name>
</gene>
<reference evidence="2 3" key="1">
    <citation type="submission" date="2019-12" db="EMBL/GenBank/DDBJ databases">
        <title>Genomic-based taxomic classification of the family Erythrobacteraceae.</title>
        <authorList>
            <person name="Xu L."/>
        </authorList>
    </citation>
    <scope>NUCLEOTIDE SEQUENCE [LARGE SCALE GENOMIC DNA]</scope>
    <source>
        <strain evidence="2 3">H32</strain>
    </source>
</reference>
<keyword evidence="1" id="KW-0472">Membrane</keyword>
<evidence type="ECO:0000313" key="3">
    <source>
        <dbReference type="Proteomes" id="UP000444401"/>
    </source>
</evidence>
<evidence type="ECO:0000256" key="1">
    <source>
        <dbReference type="SAM" id="Phobius"/>
    </source>
</evidence>
<keyword evidence="1" id="KW-1133">Transmembrane helix</keyword>
<feature type="transmembrane region" description="Helical" evidence="1">
    <location>
        <begin position="70"/>
        <end position="93"/>
    </location>
</feature>
<dbReference type="EMBL" id="WTYO01000002">
    <property type="protein sequence ID" value="MXO68144.1"/>
    <property type="molecule type" value="Genomic_DNA"/>
</dbReference>
<accession>A0ABW9UW46</accession>
<name>A0ABW9UW46_9SPHN</name>
<comment type="caution">
    <text evidence="2">The sequence shown here is derived from an EMBL/GenBank/DDBJ whole genome shotgun (WGS) entry which is preliminary data.</text>
</comment>
<proteinExistence type="predicted"/>
<feature type="transmembrane region" description="Helical" evidence="1">
    <location>
        <begin position="29"/>
        <end position="49"/>
    </location>
</feature>
<protein>
    <submittedName>
        <fullName evidence="2">Uncharacterized protein</fullName>
    </submittedName>
</protein>
<sequence length="97" mass="10319">MTPAEKPVADADGITATMWGQEVTLSLDFVALVFFAGSIFCAWTVARSLQTGTYDWKGLRADRDSEPMLFALQVAVTALIGVCAIVGALALFFDGAQ</sequence>
<dbReference type="RefSeq" id="WP_160732799.1">
    <property type="nucleotide sequence ID" value="NZ_WTYO01000002.1"/>
</dbReference>
<keyword evidence="1" id="KW-0812">Transmembrane</keyword>